<keyword evidence="1" id="KW-0472">Membrane</keyword>
<organism evidence="2 3">
    <name type="scientific">Candidula unifasciata</name>
    <dbReference type="NCBI Taxonomy" id="100452"/>
    <lineage>
        <taxon>Eukaryota</taxon>
        <taxon>Metazoa</taxon>
        <taxon>Spiralia</taxon>
        <taxon>Lophotrochozoa</taxon>
        <taxon>Mollusca</taxon>
        <taxon>Gastropoda</taxon>
        <taxon>Heterobranchia</taxon>
        <taxon>Euthyneura</taxon>
        <taxon>Panpulmonata</taxon>
        <taxon>Eupulmonata</taxon>
        <taxon>Stylommatophora</taxon>
        <taxon>Helicina</taxon>
        <taxon>Helicoidea</taxon>
        <taxon>Geomitridae</taxon>
        <taxon>Candidula</taxon>
    </lineage>
</organism>
<feature type="transmembrane region" description="Helical" evidence="1">
    <location>
        <begin position="93"/>
        <end position="119"/>
    </location>
</feature>
<feature type="transmembrane region" description="Helical" evidence="1">
    <location>
        <begin position="12"/>
        <end position="35"/>
    </location>
</feature>
<comment type="caution">
    <text evidence="2">The sequence shown here is derived from an EMBL/GenBank/DDBJ whole genome shotgun (WGS) entry which is preliminary data.</text>
</comment>
<protein>
    <submittedName>
        <fullName evidence="2">Uncharacterized protein</fullName>
    </submittedName>
</protein>
<feature type="transmembrane region" description="Helical" evidence="1">
    <location>
        <begin position="162"/>
        <end position="186"/>
    </location>
</feature>
<name>A0A8S3Z2J7_9EUPU</name>
<gene>
    <name evidence="2" type="ORF">CUNI_LOCUS8096</name>
</gene>
<dbReference type="OrthoDB" id="10267719at2759"/>
<evidence type="ECO:0000313" key="2">
    <source>
        <dbReference type="EMBL" id="CAG5122538.1"/>
    </source>
</evidence>
<evidence type="ECO:0000256" key="1">
    <source>
        <dbReference type="SAM" id="Phobius"/>
    </source>
</evidence>
<proteinExistence type="predicted"/>
<keyword evidence="3" id="KW-1185">Reference proteome</keyword>
<feature type="transmembrane region" description="Helical" evidence="1">
    <location>
        <begin position="64"/>
        <end position="86"/>
    </location>
</feature>
<dbReference type="EMBL" id="CAJHNH020001314">
    <property type="protein sequence ID" value="CAG5122538.1"/>
    <property type="molecule type" value="Genomic_DNA"/>
</dbReference>
<accession>A0A8S3Z2J7</accession>
<dbReference type="AlphaFoldDB" id="A0A8S3Z2J7"/>
<reference evidence="2" key="1">
    <citation type="submission" date="2021-04" db="EMBL/GenBank/DDBJ databases">
        <authorList>
            <consortium name="Molecular Ecology Group"/>
        </authorList>
    </citation>
    <scope>NUCLEOTIDE SEQUENCE</scope>
</reference>
<sequence>MSANCCLRSLLTLLHGLIGLGTGFFCLYSLIGWSFDTTCLPKMIDASGNLLIFKNGLPVICDGLVYGMAVVCVINFAMCLIINWLWPNVCVAFINLLLTVIYISFAVMGGTTIAIYYIVWCDTLERRFPDSHGCQDAAERYDSYNATGEMSLYKTRMEVQMVSIWAVFPVIGFTIISYALIMRIFAKPDARDGRLRYVILDEEATPLLNPDNTEVNENIYSNDNIASRRSVSNNPFDN</sequence>
<keyword evidence="1" id="KW-0812">Transmembrane</keyword>
<dbReference type="Proteomes" id="UP000678393">
    <property type="component" value="Unassembled WGS sequence"/>
</dbReference>
<keyword evidence="1" id="KW-1133">Transmembrane helix</keyword>
<evidence type="ECO:0000313" key="3">
    <source>
        <dbReference type="Proteomes" id="UP000678393"/>
    </source>
</evidence>